<dbReference type="EMBL" id="JBBNAE010000001">
    <property type="protein sequence ID" value="KAK9153256.1"/>
    <property type="molecule type" value="Genomic_DNA"/>
</dbReference>
<evidence type="ECO:0000313" key="2">
    <source>
        <dbReference type="Proteomes" id="UP001417504"/>
    </source>
</evidence>
<accession>A0AAP0KIN5</accession>
<proteinExistence type="predicted"/>
<protein>
    <submittedName>
        <fullName evidence="1">Uncharacterized protein</fullName>
    </submittedName>
</protein>
<comment type="caution">
    <text evidence="1">The sequence shown here is derived from an EMBL/GenBank/DDBJ whole genome shotgun (WGS) entry which is preliminary data.</text>
</comment>
<evidence type="ECO:0000313" key="1">
    <source>
        <dbReference type="EMBL" id="KAK9153256.1"/>
    </source>
</evidence>
<gene>
    <name evidence="1" type="ORF">Sjap_000736</name>
</gene>
<organism evidence="1 2">
    <name type="scientific">Stephania japonica</name>
    <dbReference type="NCBI Taxonomy" id="461633"/>
    <lineage>
        <taxon>Eukaryota</taxon>
        <taxon>Viridiplantae</taxon>
        <taxon>Streptophyta</taxon>
        <taxon>Embryophyta</taxon>
        <taxon>Tracheophyta</taxon>
        <taxon>Spermatophyta</taxon>
        <taxon>Magnoliopsida</taxon>
        <taxon>Ranunculales</taxon>
        <taxon>Menispermaceae</taxon>
        <taxon>Menispermoideae</taxon>
        <taxon>Cissampelideae</taxon>
        <taxon>Stephania</taxon>
    </lineage>
</organism>
<dbReference type="AlphaFoldDB" id="A0AAP0KIN5"/>
<keyword evidence="2" id="KW-1185">Reference proteome</keyword>
<dbReference type="Proteomes" id="UP001417504">
    <property type="component" value="Unassembled WGS sequence"/>
</dbReference>
<reference evidence="1 2" key="1">
    <citation type="submission" date="2024-01" db="EMBL/GenBank/DDBJ databases">
        <title>Genome assemblies of Stephania.</title>
        <authorList>
            <person name="Yang L."/>
        </authorList>
    </citation>
    <scope>NUCLEOTIDE SEQUENCE [LARGE SCALE GENOMIC DNA]</scope>
    <source>
        <strain evidence="1">QJT</strain>
        <tissue evidence="1">Leaf</tissue>
    </source>
</reference>
<name>A0AAP0KIN5_9MAGN</name>
<sequence>MEERELFNGVFVIVKKYFRPSVAHIQLPFIGAFCHRGLVTQLGTDGRLVTGQHLPMVRIRGRFGIQPV</sequence>